<evidence type="ECO:0000313" key="7">
    <source>
        <dbReference type="Proteomes" id="UP000729701"/>
    </source>
</evidence>
<comment type="caution">
    <text evidence="6">The sequence shown here is derived from an EMBL/GenBank/DDBJ whole genome shotgun (WGS) entry which is preliminary data.</text>
</comment>
<comment type="similarity">
    <text evidence="1">Belongs to the LysR transcriptional regulatory family.</text>
</comment>
<evidence type="ECO:0000256" key="3">
    <source>
        <dbReference type="ARBA" id="ARBA00023125"/>
    </source>
</evidence>
<feature type="domain" description="HTH lysR-type" evidence="5">
    <location>
        <begin position="1"/>
        <end position="58"/>
    </location>
</feature>
<gene>
    <name evidence="6" type="ORF">KME60_21990</name>
</gene>
<proteinExistence type="inferred from homology"/>
<dbReference type="InterPro" id="IPR005119">
    <property type="entry name" value="LysR_subst-bd"/>
</dbReference>
<dbReference type="Pfam" id="PF00126">
    <property type="entry name" value="HTH_1"/>
    <property type="match status" value="1"/>
</dbReference>
<dbReference type="GO" id="GO:0003700">
    <property type="term" value="F:DNA-binding transcription factor activity"/>
    <property type="evidence" value="ECO:0007669"/>
    <property type="project" value="InterPro"/>
</dbReference>
<name>A0A951QQB9_9CYAN</name>
<dbReference type="PANTHER" id="PTHR30537">
    <property type="entry name" value="HTH-TYPE TRANSCRIPTIONAL REGULATOR"/>
    <property type="match status" value="1"/>
</dbReference>
<dbReference type="AlphaFoldDB" id="A0A951QQB9"/>
<evidence type="ECO:0000256" key="1">
    <source>
        <dbReference type="ARBA" id="ARBA00009437"/>
    </source>
</evidence>
<dbReference type="Proteomes" id="UP000729701">
    <property type="component" value="Unassembled WGS sequence"/>
</dbReference>
<dbReference type="FunFam" id="1.10.10.10:FF:000001">
    <property type="entry name" value="LysR family transcriptional regulator"/>
    <property type="match status" value="1"/>
</dbReference>
<dbReference type="SUPFAM" id="SSF46785">
    <property type="entry name" value="Winged helix' DNA-binding domain"/>
    <property type="match status" value="1"/>
</dbReference>
<reference evidence="6" key="2">
    <citation type="journal article" date="2022" name="Microbiol. Resour. Announc.">
        <title>Metagenome Sequencing to Explore Phylogenomics of Terrestrial Cyanobacteria.</title>
        <authorList>
            <person name="Ward R.D."/>
            <person name="Stajich J.E."/>
            <person name="Johansen J.R."/>
            <person name="Huntemann M."/>
            <person name="Clum A."/>
            <person name="Foster B."/>
            <person name="Foster B."/>
            <person name="Roux S."/>
            <person name="Palaniappan K."/>
            <person name="Varghese N."/>
            <person name="Mukherjee S."/>
            <person name="Reddy T.B.K."/>
            <person name="Daum C."/>
            <person name="Copeland A."/>
            <person name="Chen I.A."/>
            <person name="Ivanova N.N."/>
            <person name="Kyrpides N.C."/>
            <person name="Shapiro N."/>
            <person name="Eloe-Fadrosh E.A."/>
            <person name="Pietrasiak N."/>
        </authorList>
    </citation>
    <scope>NUCLEOTIDE SEQUENCE</scope>
    <source>
        <strain evidence="6">GSE-NOS-MK-12-04C</strain>
    </source>
</reference>
<evidence type="ECO:0000256" key="2">
    <source>
        <dbReference type="ARBA" id="ARBA00023015"/>
    </source>
</evidence>
<accession>A0A951QQB9</accession>
<evidence type="ECO:0000313" key="6">
    <source>
        <dbReference type="EMBL" id="MBW4670008.1"/>
    </source>
</evidence>
<evidence type="ECO:0000256" key="4">
    <source>
        <dbReference type="ARBA" id="ARBA00023163"/>
    </source>
</evidence>
<dbReference type="Pfam" id="PF03466">
    <property type="entry name" value="LysR_substrate"/>
    <property type="match status" value="1"/>
</dbReference>
<keyword evidence="3" id="KW-0238">DNA-binding</keyword>
<dbReference type="PROSITE" id="PS50931">
    <property type="entry name" value="HTH_LYSR"/>
    <property type="match status" value="1"/>
</dbReference>
<sequence>MELSVLQIFVEVMRQGSFASVARDRNIDPSSVSRTIAGLESELGTRLFQRTTRQLSPTEAGTVYFERIEPLVEEMQQAIAIATDISGQPKGKLRVTASVSFGLKCIVPLLPNFSTMYPELTVELLLKDAVVDLFAERIDVAVRLGRLADSTLIAQQLMQTRYSVCASPDYLKQWGHPQTPSDVEQHNCLLFPLAGFRTRWIFRDRDGKKSEIPVRGRTIISNAIALQQCAITGMGLALLPHWLIDEDLRASTLLNVFPDYDVTATDFSTAAWLVYPSRAYVPLKVRVFIDLLKSYTADFK</sequence>
<reference evidence="6" key="1">
    <citation type="submission" date="2021-05" db="EMBL/GenBank/DDBJ databases">
        <authorList>
            <person name="Pietrasiak N."/>
            <person name="Ward R."/>
            <person name="Stajich J.E."/>
            <person name="Kurbessoian T."/>
        </authorList>
    </citation>
    <scope>NUCLEOTIDE SEQUENCE</scope>
    <source>
        <strain evidence="6">GSE-NOS-MK-12-04C</strain>
    </source>
</reference>
<dbReference type="InterPro" id="IPR036390">
    <property type="entry name" value="WH_DNA-bd_sf"/>
</dbReference>
<protein>
    <submittedName>
        <fullName evidence="6">LysR family transcriptional regulator</fullName>
    </submittedName>
</protein>
<organism evidence="6 7">
    <name type="scientific">Cyanomargarita calcarea GSE-NOS-MK-12-04C</name>
    <dbReference type="NCBI Taxonomy" id="2839659"/>
    <lineage>
        <taxon>Bacteria</taxon>
        <taxon>Bacillati</taxon>
        <taxon>Cyanobacteriota</taxon>
        <taxon>Cyanophyceae</taxon>
        <taxon>Nostocales</taxon>
        <taxon>Cyanomargaritaceae</taxon>
        <taxon>Cyanomargarita</taxon>
    </lineage>
</organism>
<dbReference type="InterPro" id="IPR036388">
    <property type="entry name" value="WH-like_DNA-bd_sf"/>
</dbReference>
<dbReference type="GO" id="GO:0003677">
    <property type="term" value="F:DNA binding"/>
    <property type="evidence" value="ECO:0007669"/>
    <property type="project" value="UniProtKB-KW"/>
</dbReference>
<keyword evidence="2" id="KW-0805">Transcription regulation</keyword>
<dbReference type="SUPFAM" id="SSF53850">
    <property type="entry name" value="Periplasmic binding protein-like II"/>
    <property type="match status" value="1"/>
</dbReference>
<dbReference type="EMBL" id="JAHHGZ010000026">
    <property type="protein sequence ID" value="MBW4670008.1"/>
    <property type="molecule type" value="Genomic_DNA"/>
</dbReference>
<dbReference type="CDD" id="cd08422">
    <property type="entry name" value="PBP2_CrgA_like"/>
    <property type="match status" value="1"/>
</dbReference>
<dbReference type="Gene3D" id="3.40.190.290">
    <property type="match status" value="1"/>
</dbReference>
<dbReference type="InterPro" id="IPR058163">
    <property type="entry name" value="LysR-type_TF_proteobact-type"/>
</dbReference>
<dbReference type="Gene3D" id="1.10.10.10">
    <property type="entry name" value="Winged helix-like DNA-binding domain superfamily/Winged helix DNA-binding domain"/>
    <property type="match status" value="1"/>
</dbReference>
<dbReference type="InterPro" id="IPR000847">
    <property type="entry name" value="LysR_HTH_N"/>
</dbReference>
<evidence type="ECO:0000259" key="5">
    <source>
        <dbReference type="PROSITE" id="PS50931"/>
    </source>
</evidence>
<dbReference type="PANTHER" id="PTHR30537:SF5">
    <property type="entry name" value="HTH-TYPE TRANSCRIPTIONAL ACTIVATOR TTDR-RELATED"/>
    <property type="match status" value="1"/>
</dbReference>
<dbReference type="FunFam" id="3.40.190.290:FF:000001">
    <property type="entry name" value="Transcriptional regulator, LysR family"/>
    <property type="match status" value="1"/>
</dbReference>
<keyword evidence="4" id="KW-0804">Transcription</keyword>